<reference evidence="2" key="1">
    <citation type="journal article" date="2022" name="bioRxiv">
        <title>Sequencing and chromosome-scale assembly of the giantPleurodeles waltlgenome.</title>
        <authorList>
            <person name="Brown T."/>
            <person name="Elewa A."/>
            <person name="Iarovenko S."/>
            <person name="Subramanian E."/>
            <person name="Araus A.J."/>
            <person name="Petzold A."/>
            <person name="Susuki M."/>
            <person name="Suzuki K.-i.T."/>
            <person name="Hayashi T."/>
            <person name="Toyoda A."/>
            <person name="Oliveira C."/>
            <person name="Osipova E."/>
            <person name="Leigh N.D."/>
            <person name="Simon A."/>
            <person name="Yun M.H."/>
        </authorList>
    </citation>
    <scope>NUCLEOTIDE SEQUENCE</scope>
    <source>
        <strain evidence="2">20211129_DDA</strain>
        <tissue evidence="2">Liver</tissue>
    </source>
</reference>
<dbReference type="AlphaFoldDB" id="A0AAV7PFC2"/>
<sequence length="122" mass="13590">MIPGTSPLEETKQPTGANPALLKATYLENHTMMNLPAMLGVAELPARPSPTCEMSIGDIRQEVAKTEELVDNLERTVEARSEDQEALWQRKNTLKQQHIELQSKQEDLETGAAAIIFVFEES</sequence>
<dbReference type="EMBL" id="JANPWB010000011">
    <property type="protein sequence ID" value="KAJ1126127.1"/>
    <property type="molecule type" value="Genomic_DNA"/>
</dbReference>
<keyword evidence="1" id="KW-0175">Coiled coil</keyword>
<evidence type="ECO:0000313" key="2">
    <source>
        <dbReference type="EMBL" id="KAJ1126127.1"/>
    </source>
</evidence>
<gene>
    <name evidence="2" type="ORF">NDU88_004536</name>
</gene>
<evidence type="ECO:0000256" key="1">
    <source>
        <dbReference type="SAM" id="Coils"/>
    </source>
</evidence>
<feature type="coiled-coil region" evidence="1">
    <location>
        <begin position="56"/>
        <end position="83"/>
    </location>
</feature>
<name>A0AAV7PFC2_PLEWA</name>
<dbReference type="Proteomes" id="UP001066276">
    <property type="component" value="Chromosome 7"/>
</dbReference>
<protein>
    <submittedName>
        <fullName evidence="2">Uncharacterized protein</fullName>
    </submittedName>
</protein>
<evidence type="ECO:0000313" key="3">
    <source>
        <dbReference type="Proteomes" id="UP001066276"/>
    </source>
</evidence>
<keyword evidence="3" id="KW-1185">Reference proteome</keyword>
<organism evidence="2 3">
    <name type="scientific">Pleurodeles waltl</name>
    <name type="common">Iberian ribbed newt</name>
    <dbReference type="NCBI Taxonomy" id="8319"/>
    <lineage>
        <taxon>Eukaryota</taxon>
        <taxon>Metazoa</taxon>
        <taxon>Chordata</taxon>
        <taxon>Craniata</taxon>
        <taxon>Vertebrata</taxon>
        <taxon>Euteleostomi</taxon>
        <taxon>Amphibia</taxon>
        <taxon>Batrachia</taxon>
        <taxon>Caudata</taxon>
        <taxon>Salamandroidea</taxon>
        <taxon>Salamandridae</taxon>
        <taxon>Pleurodelinae</taxon>
        <taxon>Pleurodeles</taxon>
    </lineage>
</organism>
<proteinExistence type="predicted"/>
<accession>A0AAV7PFC2</accession>
<comment type="caution">
    <text evidence="2">The sequence shown here is derived from an EMBL/GenBank/DDBJ whole genome shotgun (WGS) entry which is preliminary data.</text>
</comment>